<dbReference type="OrthoDB" id="5295388at2"/>
<dbReference type="InterPro" id="IPR036046">
    <property type="entry name" value="Acylphosphatase-like_dom_sf"/>
</dbReference>
<evidence type="ECO:0000256" key="1">
    <source>
        <dbReference type="ARBA" id="ARBA00005614"/>
    </source>
</evidence>
<dbReference type="SUPFAM" id="SSF54975">
    <property type="entry name" value="Acylphosphatase/BLUF domain-like"/>
    <property type="match status" value="1"/>
</dbReference>
<feature type="active site" evidence="4">
    <location>
        <position position="19"/>
    </location>
</feature>
<evidence type="ECO:0000259" key="7">
    <source>
        <dbReference type="PROSITE" id="PS51160"/>
    </source>
</evidence>
<dbReference type="Pfam" id="PF00708">
    <property type="entry name" value="Acylphosphatase"/>
    <property type="match status" value="1"/>
</dbReference>
<comment type="catalytic activity">
    <reaction evidence="3 4 5">
        <text>an acyl phosphate + H2O = a carboxylate + phosphate + H(+)</text>
        <dbReference type="Rhea" id="RHEA:14965"/>
        <dbReference type="ChEBI" id="CHEBI:15377"/>
        <dbReference type="ChEBI" id="CHEBI:15378"/>
        <dbReference type="ChEBI" id="CHEBI:29067"/>
        <dbReference type="ChEBI" id="CHEBI:43474"/>
        <dbReference type="ChEBI" id="CHEBI:59918"/>
        <dbReference type="EC" id="3.6.1.7"/>
    </reaction>
</comment>
<dbReference type="PANTHER" id="PTHR47268:SF4">
    <property type="entry name" value="ACYLPHOSPHATASE"/>
    <property type="match status" value="1"/>
</dbReference>
<proteinExistence type="inferred from homology"/>
<evidence type="ECO:0000256" key="3">
    <source>
        <dbReference type="ARBA" id="ARBA00047645"/>
    </source>
</evidence>
<keyword evidence="4 5" id="KW-0378">Hydrolase</keyword>
<reference evidence="8 9" key="1">
    <citation type="submission" date="2018-03" db="EMBL/GenBank/DDBJ databases">
        <authorList>
            <person name="Keele B.F."/>
        </authorList>
    </citation>
    <scope>NUCLEOTIDE SEQUENCE [LARGE SCALE GENOMIC DNA]</scope>
    <source>
        <strain evidence="8 9">CECT 8504</strain>
    </source>
</reference>
<dbReference type="AlphaFoldDB" id="A0A2R8BXJ3"/>
<evidence type="ECO:0000256" key="2">
    <source>
        <dbReference type="ARBA" id="ARBA00012150"/>
    </source>
</evidence>
<dbReference type="Gene3D" id="3.30.70.100">
    <property type="match status" value="1"/>
</dbReference>
<organism evidence="8 9">
    <name type="scientific">Palleronia abyssalis</name>
    <dbReference type="NCBI Taxonomy" id="1501240"/>
    <lineage>
        <taxon>Bacteria</taxon>
        <taxon>Pseudomonadati</taxon>
        <taxon>Pseudomonadota</taxon>
        <taxon>Alphaproteobacteria</taxon>
        <taxon>Rhodobacterales</taxon>
        <taxon>Roseobacteraceae</taxon>
        <taxon>Palleronia</taxon>
    </lineage>
</organism>
<comment type="similarity">
    <text evidence="1 6">Belongs to the acylphosphatase family.</text>
</comment>
<dbReference type="EMBL" id="ONZF01000006">
    <property type="protein sequence ID" value="SPJ24881.1"/>
    <property type="molecule type" value="Genomic_DNA"/>
</dbReference>
<keyword evidence="9" id="KW-1185">Reference proteome</keyword>
<protein>
    <recommendedName>
        <fullName evidence="2 4">Acylphosphatase</fullName>
        <ecNumber evidence="2 4">3.6.1.7</ecNumber>
    </recommendedName>
</protein>
<dbReference type="PRINTS" id="PR00112">
    <property type="entry name" value="ACYLPHPHTASE"/>
</dbReference>
<evidence type="ECO:0000256" key="4">
    <source>
        <dbReference type="PROSITE-ProRule" id="PRU00520"/>
    </source>
</evidence>
<feature type="active site" evidence="4">
    <location>
        <position position="37"/>
    </location>
</feature>
<dbReference type="GO" id="GO:0003998">
    <property type="term" value="F:acylphosphatase activity"/>
    <property type="evidence" value="ECO:0007669"/>
    <property type="project" value="UniProtKB-EC"/>
</dbReference>
<evidence type="ECO:0000313" key="9">
    <source>
        <dbReference type="Proteomes" id="UP000244912"/>
    </source>
</evidence>
<name>A0A2R8BXJ3_9RHOB</name>
<dbReference type="InterPro" id="IPR020456">
    <property type="entry name" value="Acylphosphatase"/>
</dbReference>
<accession>A0A2R8BXJ3</accession>
<feature type="domain" description="Acylphosphatase-like" evidence="7">
    <location>
        <begin position="4"/>
        <end position="90"/>
    </location>
</feature>
<dbReference type="EC" id="3.6.1.7" evidence="2 4"/>
<dbReference type="Proteomes" id="UP000244912">
    <property type="component" value="Unassembled WGS sequence"/>
</dbReference>
<evidence type="ECO:0000256" key="6">
    <source>
        <dbReference type="RuleBase" id="RU004168"/>
    </source>
</evidence>
<evidence type="ECO:0000313" key="8">
    <source>
        <dbReference type="EMBL" id="SPJ24881.1"/>
    </source>
</evidence>
<evidence type="ECO:0000256" key="5">
    <source>
        <dbReference type="RuleBase" id="RU000553"/>
    </source>
</evidence>
<dbReference type="InterPro" id="IPR001792">
    <property type="entry name" value="Acylphosphatase-like_dom"/>
</dbReference>
<dbReference type="PROSITE" id="PS00150">
    <property type="entry name" value="ACYLPHOSPHATASE_1"/>
    <property type="match status" value="1"/>
</dbReference>
<dbReference type="PANTHER" id="PTHR47268">
    <property type="entry name" value="ACYLPHOSPHATASE"/>
    <property type="match status" value="1"/>
</dbReference>
<gene>
    <name evidence="8" type="primary">yccX</name>
    <name evidence="8" type="ORF">PAA8504_02722</name>
</gene>
<dbReference type="RefSeq" id="WP_108894696.1">
    <property type="nucleotide sequence ID" value="NZ_ONZF01000006.1"/>
</dbReference>
<sequence>MTEARHVIVEGRVQGVGFRAWTRDTAQELTLKGWVRNREDGNVEAHIEGPEGQIDRMMRRLHDGPMAARVDRVQADPAEQIGAVDFEIRS</sequence>
<dbReference type="PROSITE" id="PS00151">
    <property type="entry name" value="ACYLPHOSPHATASE_2"/>
    <property type="match status" value="1"/>
</dbReference>
<dbReference type="InterPro" id="IPR017968">
    <property type="entry name" value="Acylphosphatase_CS"/>
</dbReference>
<dbReference type="PROSITE" id="PS51160">
    <property type="entry name" value="ACYLPHOSPHATASE_3"/>
    <property type="match status" value="1"/>
</dbReference>